<feature type="transmembrane region" description="Helical" evidence="1">
    <location>
        <begin position="12"/>
        <end position="29"/>
    </location>
</feature>
<accession>A0A2W1JIX5</accession>
<sequence length="30" mass="3667">MFKDWNFNDWMNNGLFFVTAILLFCSFVFV</sequence>
<name>A0A2W1JIX5_9CYAN</name>
<protein>
    <submittedName>
        <fullName evidence="2">Uncharacterized protein</fullName>
    </submittedName>
</protein>
<dbReference type="Proteomes" id="UP000248857">
    <property type="component" value="Unassembled WGS sequence"/>
</dbReference>
<evidence type="ECO:0000313" key="3">
    <source>
        <dbReference type="Proteomes" id="UP000248857"/>
    </source>
</evidence>
<keyword evidence="1" id="KW-0472">Membrane</keyword>
<dbReference type="AlphaFoldDB" id="A0A2W1JIX5"/>
<dbReference type="EMBL" id="PQWO01000006">
    <property type="protein sequence ID" value="PZD73388.1"/>
    <property type="molecule type" value="Genomic_DNA"/>
</dbReference>
<keyword evidence="1" id="KW-1133">Transmembrane helix</keyword>
<keyword evidence="1" id="KW-0812">Transmembrane</keyword>
<organism evidence="2 3">
    <name type="scientific">Acaryochloris thomasi RCC1774</name>
    <dbReference type="NCBI Taxonomy" id="1764569"/>
    <lineage>
        <taxon>Bacteria</taxon>
        <taxon>Bacillati</taxon>
        <taxon>Cyanobacteriota</taxon>
        <taxon>Cyanophyceae</taxon>
        <taxon>Acaryochloridales</taxon>
        <taxon>Acaryochloridaceae</taxon>
        <taxon>Acaryochloris</taxon>
        <taxon>Acaryochloris thomasi</taxon>
    </lineage>
</organism>
<evidence type="ECO:0000256" key="1">
    <source>
        <dbReference type="SAM" id="Phobius"/>
    </source>
</evidence>
<keyword evidence="3" id="KW-1185">Reference proteome</keyword>
<gene>
    <name evidence="2" type="ORF">C1752_02413</name>
</gene>
<comment type="caution">
    <text evidence="2">The sequence shown here is derived from an EMBL/GenBank/DDBJ whole genome shotgun (WGS) entry which is preliminary data.</text>
</comment>
<reference evidence="2 3" key="1">
    <citation type="journal article" date="2018" name="Sci. Rep.">
        <title>A novel species of the marine cyanobacterium Acaryochloris with a unique pigment content and lifestyle.</title>
        <authorList>
            <person name="Partensky F."/>
            <person name="Six C."/>
            <person name="Ratin M."/>
            <person name="Garczarek L."/>
            <person name="Vaulot D."/>
            <person name="Probert I."/>
            <person name="Calteau A."/>
            <person name="Gourvil P."/>
            <person name="Marie D."/>
            <person name="Grebert T."/>
            <person name="Bouchier C."/>
            <person name="Le Panse S."/>
            <person name="Gachenot M."/>
            <person name="Rodriguez F."/>
            <person name="Garrido J.L."/>
        </authorList>
    </citation>
    <scope>NUCLEOTIDE SEQUENCE [LARGE SCALE GENOMIC DNA]</scope>
    <source>
        <strain evidence="2 3">RCC1774</strain>
    </source>
</reference>
<proteinExistence type="predicted"/>
<evidence type="ECO:0000313" key="2">
    <source>
        <dbReference type="EMBL" id="PZD73388.1"/>
    </source>
</evidence>